<gene>
    <name evidence="10" type="ORF">VCUG_00708</name>
</gene>
<name>L2GWL1_VAVCU</name>
<organism evidence="10 11">
    <name type="scientific">Vavraia culicis (isolate floridensis)</name>
    <name type="common">Microsporidian parasite</name>
    <dbReference type="NCBI Taxonomy" id="948595"/>
    <lineage>
        <taxon>Eukaryota</taxon>
        <taxon>Fungi</taxon>
        <taxon>Fungi incertae sedis</taxon>
        <taxon>Microsporidia</taxon>
        <taxon>Pleistophoridae</taxon>
        <taxon>Vavraia</taxon>
    </lineage>
</organism>
<evidence type="ECO:0000259" key="9">
    <source>
        <dbReference type="PROSITE" id="PS50071"/>
    </source>
</evidence>
<dbReference type="GO" id="GO:0000978">
    <property type="term" value="F:RNA polymerase II cis-regulatory region sequence-specific DNA binding"/>
    <property type="evidence" value="ECO:0007669"/>
    <property type="project" value="TreeGrafter"/>
</dbReference>
<dbReference type="AlphaFoldDB" id="L2GWL1"/>
<proteinExistence type="predicted"/>
<dbReference type="OrthoDB" id="6159439at2759"/>
<dbReference type="GeneID" id="19878593"/>
<dbReference type="PROSITE" id="PS00027">
    <property type="entry name" value="HOMEOBOX_1"/>
    <property type="match status" value="1"/>
</dbReference>
<dbReference type="Pfam" id="PF00046">
    <property type="entry name" value="Homeodomain"/>
    <property type="match status" value="1"/>
</dbReference>
<evidence type="ECO:0000256" key="7">
    <source>
        <dbReference type="RuleBase" id="RU000682"/>
    </source>
</evidence>
<dbReference type="STRING" id="948595.L2GWL1"/>
<evidence type="ECO:0000256" key="2">
    <source>
        <dbReference type="ARBA" id="ARBA00004586"/>
    </source>
</evidence>
<evidence type="ECO:0000256" key="8">
    <source>
        <dbReference type="SAM" id="MobiDB-lite"/>
    </source>
</evidence>
<dbReference type="PROSITE" id="PS50071">
    <property type="entry name" value="HOMEOBOX_2"/>
    <property type="match status" value="1"/>
</dbReference>
<dbReference type="InterPro" id="IPR051000">
    <property type="entry name" value="Homeobox_DNA-bind_prot"/>
</dbReference>
<feature type="compositionally biased region" description="Basic residues" evidence="8">
    <location>
        <begin position="78"/>
        <end position="88"/>
    </location>
</feature>
<dbReference type="FunFam" id="1.10.10.60:FF:000020">
    <property type="entry name" value="Ceramide synthase 5"/>
    <property type="match status" value="1"/>
</dbReference>
<evidence type="ECO:0000256" key="4">
    <source>
        <dbReference type="ARBA" id="ARBA00023155"/>
    </source>
</evidence>
<dbReference type="PANTHER" id="PTHR24324">
    <property type="entry name" value="HOMEOBOX PROTEIN HHEX"/>
    <property type="match status" value="1"/>
</dbReference>
<dbReference type="RefSeq" id="XP_008073731.1">
    <property type="nucleotide sequence ID" value="XM_008075540.1"/>
</dbReference>
<feature type="domain" description="Homeobox" evidence="9">
    <location>
        <begin position="29"/>
        <end position="85"/>
    </location>
</feature>
<dbReference type="InParanoid" id="L2GWL1"/>
<keyword evidence="4 6" id="KW-0371">Homeobox</keyword>
<evidence type="ECO:0000313" key="11">
    <source>
        <dbReference type="Proteomes" id="UP000011081"/>
    </source>
</evidence>
<comment type="subcellular location">
    <subcellularLocation>
        <location evidence="1">Endomembrane system</location>
        <topology evidence="1">Multi-pass membrane protein</topology>
    </subcellularLocation>
    <subcellularLocation>
        <location evidence="2">Endoplasmic reticulum membrane</location>
    </subcellularLocation>
    <subcellularLocation>
        <location evidence="6 7">Nucleus</location>
    </subcellularLocation>
</comment>
<keyword evidence="5 6" id="KW-0539">Nucleus</keyword>
<evidence type="ECO:0000256" key="5">
    <source>
        <dbReference type="ARBA" id="ARBA00023242"/>
    </source>
</evidence>
<feature type="DNA-binding region" description="Homeobox" evidence="6">
    <location>
        <begin position="31"/>
        <end position="86"/>
    </location>
</feature>
<dbReference type="Gene3D" id="1.10.10.60">
    <property type="entry name" value="Homeodomain-like"/>
    <property type="match status" value="1"/>
</dbReference>
<dbReference type="HOGENOM" id="CLU_1305701_0_0_1"/>
<reference evidence="11" key="1">
    <citation type="submission" date="2011-03" db="EMBL/GenBank/DDBJ databases">
        <title>The genome sequence of Vavraia culicis strain floridensis.</title>
        <authorList>
            <consortium name="The Broad Institute Genome Sequencing Platform"/>
            <person name="Cuomo C."/>
            <person name="Becnel J."/>
            <person name="Sanscrainte N."/>
            <person name="Young S.K."/>
            <person name="Zeng Q."/>
            <person name="Gargeya S."/>
            <person name="Fitzgerald M."/>
            <person name="Haas B."/>
            <person name="Abouelleil A."/>
            <person name="Alvarado L."/>
            <person name="Arachchi H.M."/>
            <person name="Berlin A."/>
            <person name="Chapman S.B."/>
            <person name="Gearin G."/>
            <person name="Goldberg J."/>
            <person name="Griggs A."/>
            <person name="Gujja S."/>
            <person name="Hansen M."/>
            <person name="Heiman D."/>
            <person name="Howarth C."/>
            <person name="Larimer J."/>
            <person name="Lui A."/>
            <person name="MacDonald P.J.P."/>
            <person name="McCowen C."/>
            <person name="Montmayeur A."/>
            <person name="Murphy C."/>
            <person name="Neiman D."/>
            <person name="Pearson M."/>
            <person name="Priest M."/>
            <person name="Roberts A."/>
            <person name="Saif S."/>
            <person name="Shea T."/>
            <person name="Sisk P."/>
            <person name="Stolte C."/>
            <person name="Sykes S."/>
            <person name="Wortman J."/>
            <person name="Nusbaum C."/>
            <person name="Birren B."/>
        </authorList>
    </citation>
    <scope>NUCLEOTIDE SEQUENCE [LARGE SCALE GENOMIC DNA]</scope>
    <source>
        <strain evidence="11">floridensis</strain>
    </source>
</reference>
<dbReference type="InterPro" id="IPR001356">
    <property type="entry name" value="HD"/>
</dbReference>
<feature type="non-terminal residue" evidence="10">
    <location>
        <position position="1"/>
    </location>
</feature>
<feature type="region of interest" description="Disordered" evidence="8">
    <location>
        <begin position="152"/>
        <end position="177"/>
    </location>
</feature>
<dbReference type="OMA" id="DYINCMM"/>
<evidence type="ECO:0000256" key="6">
    <source>
        <dbReference type="PROSITE-ProRule" id="PRU00108"/>
    </source>
</evidence>
<keyword evidence="3 6" id="KW-0238">DNA-binding</keyword>
<accession>L2GWL1</accession>
<evidence type="ECO:0000313" key="10">
    <source>
        <dbReference type="EMBL" id="ELA47747.1"/>
    </source>
</evidence>
<dbReference type="PANTHER" id="PTHR24324:SF9">
    <property type="entry name" value="HOMEOBOX DOMAIN-CONTAINING PROTEIN"/>
    <property type="match status" value="1"/>
</dbReference>
<protein>
    <recommendedName>
        <fullName evidence="9">Homeobox domain-containing protein</fullName>
    </recommendedName>
</protein>
<dbReference type="VEuPathDB" id="MicrosporidiaDB:VCUG_00708"/>
<dbReference type="EMBL" id="GL877412">
    <property type="protein sequence ID" value="ELA47747.1"/>
    <property type="molecule type" value="Genomic_DNA"/>
</dbReference>
<dbReference type="GO" id="GO:0005634">
    <property type="term" value="C:nucleus"/>
    <property type="evidence" value="ECO:0007669"/>
    <property type="project" value="UniProtKB-SubCell"/>
</dbReference>
<evidence type="ECO:0000256" key="1">
    <source>
        <dbReference type="ARBA" id="ARBA00004127"/>
    </source>
</evidence>
<dbReference type="SUPFAM" id="SSF46689">
    <property type="entry name" value="Homeodomain-like"/>
    <property type="match status" value="1"/>
</dbReference>
<dbReference type="Proteomes" id="UP000011081">
    <property type="component" value="Unassembled WGS sequence"/>
</dbReference>
<dbReference type="InterPro" id="IPR009057">
    <property type="entry name" value="Homeodomain-like_sf"/>
</dbReference>
<dbReference type="GO" id="GO:0030154">
    <property type="term" value="P:cell differentiation"/>
    <property type="evidence" value="ECO:0007669"/>
    <property type="project" value="TreeGrafter"/>
</dbReference>
<dbReference type="SMART" id="SM00389">
    <property type="entry name" value="HOX"/>
    <property type="match status" value="1"/>
</dbReference>
<evidence type="ECO:0000256" key="3">
    <source>
        <dbReference type="ARBA" id="ARBA00023125"/>
    </source>
</evidence>
<keyword evidence="11" id="KW-1185">Reference proteome</keyword>
<sequence length="211" mass="24632">MDKSSYFNSFHRNSHGELKSTFFDPFVVKHRKRTSKTQLKILEKTFEVNIKPDAVLRNQLSEQLGMTPRSVQVWFQNRRAKQKKAKNRSKNDSRENHGQNGNGPKYDYINCMMPPPDESMMFMPIAPLEKTTTFCNDRYPISPVHDKALKKMTQNDQGANRTEISQKNDNKMEYPPVDTLDTSWIDMRPHYENNDGIADNTISFDPNNFFC</sequence>
<dbReference type="InterPro" id="IPR017970">
    <property type="entry name" value="Homeobox_CS"/>
</dbReference>
<dbReference type="GO" id="GO:0000981">
    <property type="term" value="F:DNA-binding transcription factor activity, RNA polymerase II-specific"/>
    <property type="evidence" value="ECO:0007669"/>
    <property type="project" value="InterPro"/>
</dbReference>
<feature type="compositionally biased region" description="Polar residues" evidence="8">
    <location>
        <begin position="152"/>
        <end position="163"/>
    </location>
</feature>
<dbReference type="GO" id="GO:0005789">
    <property type="term" value="C:endoplasmic reticulum membrane"/>
    <property type="evidence" value="ECO:0007669"/>
    <property type="project" value="UniProtKB-SubCell"/>
</dbReference>
<feature type="region of interest" description="Disordered" evidence="8">
    <location>
        <begin position="72"/>
        <end position="109"/>
    </location>
</feature>
<dbReference type="CDD" id="cd00086">
    <property type="entry name" value="homeodomain"/>
    <property type="match status" value="1"/>
</dbReference>